<accession>A0ABX9AT53</accession>
<proteinExistence type="predicted"/>
<evidence type="ECO:0000313" key="1">
    <source>
        <dbReference type="EMBL" id="QZN97769.1"/>
    </source>
</evidence>
<name>A0ABX9AT53_9ENTR</name>
<dbReference type="Proteomes" id="UP000825886">
    <property type="component" value="Chromosome"/>
</dbReference>
<reference evidence="1 2" key="1">
    <citation type="submission" date="2021-08" db="EMBL/GenBank/DDBJ databases">
        <title>Culture and genomic analysis of Symbiopectobacterium purcellii sp. nov. gen. nov., isolated from the leafhopper Empoasca decipiens.</title>
        <authorList>
            <person name="Nadal-Jimenez P."/>
            <person name="Siozios S."/>
            <person name="Halliday N."/>
            <person name="Camara M."/>
            <person name="Hurst G.D.D."/>
        </authorList>
    </citation>
    <scope>NUCLEOTIDE SEQUENCE [LARGE SCALE GENOMIC DNA]</scope>
    <source>
        <strain evidence="1 2">SyEd1</strain>
    </source>
</reference>
<gene>
    <name evidence="1" type="ORF">K6K13_10945</name>
</gene>
<keyword evidence="2" id="KW-1185">Reference proteome</keyword>
<dbReference type="EMBL" id="CP081864">
    <property type="protein sequence ID" value="QZN97769.1"/>
    <property type="molecule type" value="Genomic_DNA"/>
</dbReference>
<evidence type="ECO:0008006" key="3">
    <source>
        <dbReference type="Google" id="ProtNLM"/>
    </source>
</evidence>
<organism evidence="1 2">
    <name type="scientific">Symbiopectobacterium purcellii</name>
    <dbReference type="NCBI Taxonomy" id="2871826"/>
    <lineage>
        <taxon>Bacteria</taxon>
        <taxon>Pseudomonadati</taxon>
        <taxon>Pseudomonadota</taxon>
        <taxon>Gammaproteobacteria</taxon>
        <taxon>Enterobacterales</taxon>
        <taxon>Enterobacteriaceae</taxon>
    </lineage>
</organism>
<evidence type="ECO:0000313" key="2">
    <source>
        <dbReference type="Proteomes" id="UP000825886"/>
    </source>
</evidence>
<protein>
    <recommendedName>
        <fullName evidence="3">Lipoprotein</fullName>
    </recommendedName>
</protein>
<sequence length="142" mass="15655">MLLVICFLNGCVTQQPLKKVTQSGKPEGIYKNKTKESVKDVLIGYCNQNGMMVYDSNDSSVTCGKERTDAAGILVQAMIGNAHSTTPVQKILFTIGKQDKDVRVWADMWIETQMATGQINKAQLTNNNAKNAMQDTLDKLNP</sequence>